<protein>
    <recommendedName>
        <fullName evidence="3">t-SNARE coiled-coil homology domain-containing protein</fullName>
    </recommendedName>
</protein>
<dbReference type="EMBL" id="MHQJ01000016">
    <property type="protein sequence ID" value="OHA01473.1"/>
    <property type="molecule type" value="Genomic_DNA"/>
</dbReference>
<name>A0A1G2KQ45_9BACT</name>
<sequence length="99" mass="11613">MQKKRKKPITLETLARLTQEGFVGVDRRFDGLEQRMDGVDGRIGRIEGSFKNLLEITDAMRTDLNYVRHSIKNLPLLERDVQDLVQRVHRLERRTGLVR</sequence>
<evidence type="ECO:0008006" key="3">
    <source>
        <dbReference type="Google" id="ProtNLM"/>
    </source>
</evidence>
<accession>A0A1G2KQ45</accession>
<dbReference type="STRING" id="1802271.A3C11_02500"/>
<evidence type="ECO:0000313" key="2">
    <source>
        <dbReference type="Proteomes" id="UP000177362"/>
    </source>
</evidence>
<gene>
    <name evidence="1" type="ORF">A3C11_02500</name>
</gene>
<evidence type="ECO:0000313" key="1">
    <source>
        <dbReference type="EMBL" id="OHA01473.1"/>
    </source>
</evidence>
<organism evidence="1 2">
    <name type="scientific">Candidatus Sungbacteria bacterium RIFCSPHIGHO2_02_FULL_49_12</name>
    <dbReference type="NCBI Taxonomy" id="1802271"/>
    <lineage>
        <taxon>Bacteria</taxon>
        <taxon>Candidatus Sungiibacteriota</taxon>
    </lineage>
</organism>
<dbReference type="AlphaFoldDB" id="A0A1G2KQ45"/>
<dbReference type="Gene3D" id="1.20.5.110">
    <property type="match status" value="1"/>
</dbReference>
<reference evidence="1 2" key="1">
    <citation type="journal article" date="2016" name="Nat. Commun.">
        <title>Thousands of microbial genomes shed light on interconnected biogeochemical processes in an aquifer system.</title>
        <authorList>
            <person name="Anantharaman K."/>
            <person name="Brown C.T."/>
            <person name="Hug L.A."/>
            <person name="Sharon I."/>
            <person name="Castelle C.J."/>
            <person name="Probst A.J."/>
            <person name="Thomas B.C."/>
            <person name="Singh A."/>
            <person name="Wilkins M.J."/>
            <person name="Karaoz U."/>
            <person name="Brodie E.L."/>
            <person name="Williams K.H."/>
            <person name="Hubbard S.S."/>
            <person name="Banfield J.F."/>
        </authorList>
    </citation>
    <scope>NUCLEOTIDE SEQUENCE [LARGE SCALE GENOMIC DNA]</scope>
</reference>
<proteinExistence type="predicted"/>
<dbReference type="Proteomes" id="UP000177362">
    <property type="component" value="Unassembled WGS sequence"/>
</dbReference>
<comment type="caution">
    <text evidence="1">The sequence shown here is derived from an EMBL/GenBank/DDBJ whole genome shotgun (WGS) entry which is preliminary data.</text>
</comment>